<feature type="transmembrane region" description="Helical" evidence="1">
    <location>
        <begin position="135"/>
        <end position="161"/>
    </location>
</feature>
<feature type="transmembrane region" description="Helical" evidence="1">
    <location>
        <begin position="94"/>
        <end position="123"/>
    </location>
</feature>
<feature type="transmembrane region" description="Helical" evidence="1">
    <location>
        <begin position="293"/>
        <end position="309"/>
    </location>
</feature>
<dbReference type="EMBL" id="FXZM01000001">
    <property type="protein sequence ID" value="SMY10774.1"/>
    <property type="molecule type" value="Genomic_DNA"/>
</dbReference>
<dbReference type="PANTHER" id="PTHR41983:SF2">
    <property type="entry name" value="SHORT-CHAIN FATTY ACID TRANSPORTER-RELATED"/>
    <property type="match status" value="1"/>
</dbReference>
<dbReference type="InterPro" id="IPR025660">
    <property type="entry name" value="Pept_his_AS"/>
</dbReference>
<evidence type="ECO:0000313" key="2">
    <source>
        <dbReference type="EMBL" id="SMY10774.1"/>
    </source>
</evidence>
<feature type="transmembrane region" description="Helical" evidence="1">
    <location>
        <begin position="315"/>
        <end position="335"/>
    </location>
</feature>
<evidence type="ECO:0000256" key="1">
    <source>
        <dbReference type="SAM" id="Phobius"/>
    </source>
</evidence>
<organism evidence="2 3">
    <name type="scientific">Brevibacterium jeotgali</name>
    <dbReference type="NCBI Taxonomy" id="1262550"/>
    <lineage>
        <taxon>Bacteria</taxon>
        <taxon>Bacillati</taxon>
        <taxon>Actinomycetota</taxon>
        <taxon>Actinomycetes</taxon>
        <taxon>Micrococcales</taxon>
        <taxon>Brevibacteriaceae</taxon>
        <taxon>Brevibacterium</taxon>
    </lineage>
</organism>
<keyword evidence="1" id="KW-0812">Transmembrane</keyword>
<dbReference type="AlphaFoldDB" id="A0A2H1L1H3"/>
<dbReference type="PROSITE" id="PS00639">
    <property type="entry name" value="THIOL_PROTEASE_HIS"/>
    <property type="match status" value="1"/>
</dbReference>
<feature type="transmembrane region" description="Helical" evidence="1">
    <location>
        <begin position="181"/>
        <end position="204"/>
    </location>
</feature>
<dbReference type="GO" id="GO:0005886">
    <property type="term" value="C:plasma membrane"/>
    <property type="evidence" value="ECO:0007669"/>
    <property type="project" value="TreeGrafter"/>
</dbReference>
<dbReference type="OrthoDB" id="9342495at2"/>
<accession>A0A2H1L1H3</accession>
<sequence>MKSLAAGLSRAFYRFLPESLVVAVFLTFVTFLLAIVVERQNPIDVTRMWGGSAWDLLAFSMQIAMLLLTGYMLANTPLVDRGLNALASRVTNPRVAVAIATFAGALGTWLNVGFGLVIGVVLARKLAKTVPGLHYPLAVAGGYAGFSLYGIGLSGTIPLTIATPGHILEEQMGILPTSETIFHPIVLTTSIVVILVMPVFLALLHPARNDEVIAFTEPPAQAEAPAAAEDEARDTFADRLNANPLVGILLGAVGLFYTVLHFAGGDGVDFDIINLTFLSLTLLLFARPNNILVGLRASVGVVAGVLLQYPLYAGIMGVLAGSGLMITFAGGFVAISTPETLPFFSFLAGGLINLFAPSGGAQWAVQGPIMIEAAQQMGANHAVTALGVAYGDQWTNAIQPFWIIPVLAISGIKLREVMGYLFLVLLFLGVVYSASILLLGSL</sequence>
<keyword evidence="1" id="KW-0472">Membrane</keyword>
<keyword evidence="3" id="KW-1185">Reference proteome</keyword>
<keyword evidence="1" id="KW-1133">Transmembrane helix</keyword>
<feature type="transmembrane region" description="Helical" evidence="1">
    <location>
        <begin position="49"/>
        <end position="74"/>
    </location>
</feature>
<evidence type="ECO:0000313" key="3">
    <source>
        <dbReference type="Proteomes" id="UP000234462"/>
    </source>
</evidence>
<dbReference type="InterPro" id="IPR006160">
    <property type="entry name" value="SCFA_transpt_AtoE"/>
</dbReference>
<dbReference type="Pfam" id="PF02667">
    <property type="entry name" value="SCFA_trans"/>
    <property type="match status" value="1"/>
</dbReference>
<dbReference type="RefSeq" id="WP_101587161.1">
    <property type="nucleotide sequence ID" value="NZ_FXZM01000001.1"/>
</dbReference>
<feature type="transmembrane region" description="Helical" evidence="1">
    <location>
        <begin position="417"/>
        <end position="439"/>
    </location>
</feature>
<dbReference type="PANTHER" id="PTHR41983">
    <property type="entry name" value="SHORT-CHAIN FATTY ACID TRANSPORTER-RELATED"/>
    <property type="match status" value="1"/>
</dbReference>
<reference evidence="3" key="1">
    <citation type="submission" date="2017-03" db="EMBL/GenBank/DDBJ databases">
        <authorList>
            <person name="Monnet C."/>
        </authorList>
    </citation>
    <scope>NUCLEOTIDE SEQUENCE [LARGE SCALE GENOMIC DNA]</scope>
    <source>
        <strain evidence="3">SJ5-8</strain>
    </source>
</reference>
<feature type="transmembrane region" description="Helical" evidence="1">
    <location>
        <begin position="245"/>
        <end position="264"/>
    </location>
</feature>
<gene>
    <name evidence="2" type="ORF">BJEO58_00349</name>
</gene>
<proteinExistence type="predicted"/>
<feature type="transmembrane region" description="Helical" evidence="1">
    <location>
        <begin position="20"/>
        <end position="37"/>
    </location>
</feature>
<dbReference type="Proteomes" id="UP000234462">
    <property type="component" value="Unassembled WGS sequence"/>
</dbReference>
<protein>
    <submittedName>
        <fullName evidence="2">Short-chain fatty acids transporter</fullName>
    </submittedName>
</protein>
<name>A0A2H1L1H3_9MICO</name>